<gene>
    <name evidence="9" type="ORF">GOEFS_008_00010</name>
</gene>
<feature type="domain" description="Cardiolipin synthase N-terminal" evidence="8">
    <location>
        <begin position="11"/>
        <end position="55"/>
    </location>
</feature>
<proteinExistence type="predicted"/>
<dbReference type="Proteomes" id="UP000035034">
    <property type="component" value="Unassembled WGS sequence"/>
</dbReference>
<accession>H0QUU1</accession>
<evidence type="ECO:0000256" key="4">
    <source>
        <dbReference type="ARBA" id="ARBA00022989"/>
    </source>
</evidence>
<keyword evidence="3 7" id="KW-0812">Transmembrane</keyword>
<keyword evidence="6" id="KW-0175">Coiled coil</keyword>
<evidence type="ECO:0000256" key="1">
    <source>
        <dbReference type="ARBA" id="ARBA00004651"/>
    </source>
</evidence>
<evidence type="ECO:0000259" key="8">
    <source>
        <dbReference type="Pfam" id="PF13396"/>
    </source>
</evidence>
<organism evidence="9 10">
    <name type="scientific">Gordonia effusa NBRC 100432</name>
    <dbReference type="NCBI Taxonomy" id="1077974"/>
    <lineage>
        <taxon>Bacteria</taxon>
        <taxon>Bacillati</taxon>
        <taxon>Actinomycetota</taxon>
        <taxon>Actinomycetes</taxon>
        <taxon>Mycobacteriales</taxon>
        <taxon>Gordoniaceae</taxon>
        <taxon>Gordonia</taxon>
    </lineage>
</organism>
<keyword evidence="10" id="KW-1185">Reference proteome</keyword>
<dbReference type="AlphaFoldDB" id="H0QUU1"/>
<keyword evidence="4 7" id="KW-1133">Transmembrane helix</keyword>
<evidence type="ECO:0000256" key="3">
    <source>
        <dbReference type="ARBA" id="ARBA00022692"/>
    </source>
</evidence>
<comment type="caution">
    <text evidence="9">The sequence shown here is derived from an EMBL/GenBank/DDBJ whole genome shotgun (WGS) entry which is preliminary data.</text>
</comment>
<dbReference type="GO" id="GO:0005886">
    <property type="term" value="C:plasma membrane"/>
    <property type="evidence" value="ECO:0007669"/>
    <property type="project" value="UniProtKB-SubCell"/>
</dbReference>
<evidence type="ECO:0000256" key="7">
    <source>
        <dbReference type="SAM" id="Phobius"/>
    </source>
</evidence>
<evidence type="ECO:0000256" key="6">
    <source>
        <dbReference type="SAM" id="Coils"/>
    </source>
</evidence>
<feature type="transmembrane region" description="Helical" evidence="7">
    <location>
        <begin position="32"/>
        <end position="53"/>
    </location>
</feature>
<keyword evidence="5 7" id="KW-0472">Membrane</keyword>
<reference evidence="9 10" key="1">
    <citation type="submission" date="2011-12" db="EMBL/GenBank/DDBJ databases">
        <title>Whole genome shotgun sequence of Gordonia effusa NBRC 100432.</title>
        <authorList>
            <person name="Yoshida I."/>
            <person name="Takarada H."/>
            <person name="Hosoyama A."/>
            <person name="Tsuchikane K."/>
            <person name="Katsumata H."/>
            <person name="Yamazaki S."/>
            <person name="Fujita N."/>
        </authorList>
    </citation>
    <scope>NUCLEOTIDE SEQUENCE [LARGE SCALE GENOMIC DNA]</scope>
    <source>
        <strain evidence="9 10">NBRC 100432</strain>
    </source>
</reference>
<feature type="coiled-coil region" evidence="6">
    <location>
        <begin position="89"/>
        <end position="116"/>
    </location>
</feature>
<dbReference type="RefSeq" id="WP_007315930.1">
    <property type="nucleotide sequence ID" value="NZ_BAEH01000008.1"/>
</dbReference>
<dbReference type="InterPro" id="IPR027379">
    <property type="entry name" value="CLS_N"/>
</dbReference>
<comment type="subcellular location">
    <subcellularLocation>
        <location evidence="1">Cell membrane</location>
        <topology evidence="1">Multi-pass membrane protein</topology>
    </subcellularLocation>
</comment>
<dbReference type="OrthoDB" id="3298527at2"/>
<evidence type="ECO:0000313" key="10">
    <source>
        <dbReference type="Proteomes" id="UP000035034"/>
    </source>
</evidence>
<name>H0QUU1_9ACTN</name>
<evidence type="ECO:0000256" key="2">
    <source>
        <dbReference type="ARBA" id="ARBA00022475"/>
    </source>
</evidence>
<sequence length="120" mass="13573">MPFLSMLILLILVIALIDIISADESQIRGLPKVGWVIVVIILPLAGALVWLAVGRPAGGEPRRQGRFASEFPEYDRPGRYIPADPEADREFLEGLRARAEEQRRIAREQKREQERRDGEA</sequence>
<evidence type="ECO:0000256" key="5">
    <source>
        <dbReference type="ARBA" id="ARBA00023136"/>
    </source>
</evidence>
<keyword evidence="2" id="KW-1003">Cell membrane</keyword>
<dbReference type="STRING" id="1077974.GOEFS_008_00010"/>
<dbReference type="EMBL" id="BAEH01000008">
    <property type="protein sequence ID" value="GAB16592.1"/>
    <property type="molecule type" value="Genomic_DNA"/>
</dbReference>
<evidence type="ECO:0000313" key="9">
    <source>
        <dbReference type="EMBL" id="GAB16592.1"/>
    </source>
</evidence>
<dbReference type="eggNOG" id="ENOG5032WWA">
    <property type="taxonomic scope" value="Bacteria"/>
</dbReference>
<protein>
    <recommendedName>
        <fullName evidence="8">Cardiolipin synthase N-terminal domain-containing protein</fullName>
    </recommendedName>
</protein>
<dbReference type="Pfam" id="PF13396">
    <property type="entry name" value="PLDc_N"/>
    <property type="match status" value="1"/>
</dbReference>